<protein>
    <submittedName>
        <fullName evidence="10">Ferrous-iron efflux pump FieF</fullName>
    </submittedName>
</protein>
<feature type="transmembrane region" description="Helical" evidence="7">
    <location>
        <begin position="44"/>
        <end position="69"/>
    </location>
</feature>
<dbReference type="GO" id="GO:0015093">
    <property type="term" value="F:ferrous iron transmembrane transporter activity"/>
    <property type="evidence" value="ECO:0007669"/>
    <property type="project" value="TreeGrafter"/>
</dbReference>
<evidence type="ECO:0000259" key="9">
    <source>
        <dbReference type="Pfam" id="PF16916"/>
    </source>
</evidence>
<proteinExistence type="predicted"/>
<dbReference type="InterPro" id="IPR002524">
    <property type="entry name" value="Cation_efflux"/>
</dbReference>
<evidence type="ECO:0000259" key="8">
    <source>
        <dbReference type="Pfam" id="PF01545"/>
    </source>
</evidence>
<feature type="domain" description="Cation efflux protein cytoplasmic" evidence="9">
    <location>
        <begin position="215"/>
        <end position="291"/>
    </location>
</feature>
<evidence type="ECO:0000256" key="1">
    <source>
        <dbReference type="ARBA" id="ARBA00004651"/>
    </source>
</evidence>
<organism evidence="10">
    <name type="scientific">hydrothermal vent metagenome</name>
    <dbReference type="NCBI Taxonomy" id="652676"/>
    <lineage>
        <taxon>unclassified sequences</taxon>
        <taxon>metagenomes</taxon>
        <taxon>ecological metagenomes</taxon>
    </lineage>
</organism>
<evidence type="ECO:0000256" key="2">
    <source>
        <dbReference type="ARBA" id="ARBA00022448"/>
    </source>
</evidence>
<accession>A0A3B0ZBA5</accession>
<dbReference type="InterPro" id="IPR058533">
    <property type="entry name" value="Cation_efflux_TM"/>
</dbReference>
<gene>
    <name evidence="10" type="ORF">MNBD_GAMMA17-908</name>
</gene>
<evidence type="ECO:0000256" key="6">
    <source>
        <dbReference type="ARBA" id="ARBA00023136"/>
    </source>
</evidence>
<dbReference type="InterPro" id="IPR027469">
    <property type="entry name" value="Cation_efflux_TMD_sf"/>
</dbReference>
<feature type="transmembrane region" description="Helical" evidence="7">
    <location>
        <begin position="119"/>
        <end position="139"/>
    </location>
</feature>
<evidence type="ECO:0000256" key="7">
    <source>
        <dbReference type="SAM" id="Phobius"/>
    </source>
</evidence>
<dbReference type="InterPro" id="IPR050291">
    <property type="entry name" value="CDF_Transporter"/>
</dbReference>
<dbReference type="EMBL" id="UOFQ01000038">
    <property type="protein sequence ID" value="VAW86270.1"/>
    <property type="molecule type" value="Genomic_DNA"/>
</dbReference>
<comment type="subcellular location">
    <subcellularLocation>
        <location evidence="1">Cell membrane</location>
        <topology evidence="1">Multi-pass membrane protein</topology>
    </subcellularLocation>
</comment>
<dbReference type="PANTHER" id="PTHR43840">
    <property type="entry name" value="MITOCHONDRIAL METAL TRANSPORTER 1-RELATED"/>
    <property type="match status" value="1"/>
</dbReference>
<feature type="transmembrane region" description="Helical" evidence="7">
    <location>
        <begin position="20"/>
        <end position="38"/>
    </location>
</feature>
<dbReference type="SUPFAM" id="SSF161111">
    <property type="entry name" value="Cation efflux protein transmembrane domain-like"/>
    <property type="match status" value="1"/>
</dbReference>
<dbReference type="InterPro" id="IPR027470">
    <property type="entry name" value="Cation_efflux_CTD"/>
</dbReference>
<evidence type="ECO:0000256" key="3">
    <source>
        <dbReference type="ARBA" id="ARBA00022475"/>
    </source>
</evidence>
<feature type="domain" description="Cation efflux protein transmembrane" evidence="8">
    <location>
        <begin position="20"/>
        <end position="211"/>
    </location>
</feature>
<feature type="transmembrane region" description="Helical" evidence="7">
    <location>
        <begin position="89"/>
        <end position="107"/>
    </location>
</feature>
<sequence length="307" mass="33678">MSNPINQAESERLLKLATRASVTTAVILIIAKLIAYWQTDSVSILASLVDSLMDAAASIINLLAVAYALAPPDEKHRFGHGKAESLAGMAQATFIAGSGLFLIVEAIQRLINPQPIEAFNIGMGVMIFSIIATLILLSIQRHVIAKTNSTAIRADALHYKTDLFTNAAIIAALLLSQFGWLGVDPLFALAIAAYILYSSWEIGSEAVHDLLDRELPEEKRQQIVDIAKNHPEVRGMHDLRTRLSGRTEFIQMHIELDDELPLIEAHEIADQVEDEIIKAIPTADVVIHLDPVSAVDLETLPLFKRND</sequence>
<dbReference type="PANTHER" id="PTHR43840:SF41">
    <property type="entry name" value="CATION-EFFLUX PUMP FIEF"/>
    <property type="match status" value="1"/>
</dbReference>
<evidence type="ECO:0000313" key="10">
    <source>
        <dbReference type="EMBL" id="VAW86270.1"/>
    </source>
</evidence>
<keyword evidence="6 7" id="KW-0472">Membrane</keyword>
<feature type="transmembrane region" description="Helical" evidence="7">
    <location>
        <begin position="163"/>
        <end position="180"/>
    </location>
</feature>
<dbReference type="Pfam" id="PF16916">
    <property type="entry name" value="ZT_dimer"/>
    <property type="match status" value="1"/>
</dbReference>
<dbReference type="Gene3D" id="3.30.70.1350">
    <property type="entry name" value="Cation efflux protein, cytoplasmic domain"/>
    <property type="match status" value="1"/>
</dbReference>
<dbReference type="NCBIfam" id="TIGR01297">
    <property type="entry name" value="CDF"/>
    <property type="match status" value="1"/>
</dbReference>
<evidence type="ECO:0000256" key="5">
    <source>
        <dbReference type="ARBA" id="ARBA00022989"/>
    </source>
</evidence>
<dbReference type="SUPFAM" id="SSF160240">
    <property type="entry name" value="Cation efflux protein cytoplasmic domain-like"/>
    <property type="match status" value="1"/>
</dbReference>
<keyword evidence="3" id="KW-1003">Cell membrane</keyword>
<reference evidence="10" key="1">
    <citation type="submission" date="2018-06" db="EMBL/GenBank/DDBJ databases">
        <authorList>
            <person name="Zhirakovskaya E."/>
        </authorList>
    </citation>
    <scope>NUCLEOTIDE SEQUENCE</scope>
</reference>
<dbReference type="Gene3D" id="1.20.1510.10">
    <property type="entry name" value="Cation efflux protein transmembrane domain"/>
    <property type="match status" value="1"/>
</dbReference>
<dbReference type="GO" id="GO:0005886">
    <property type="term" value="C:plasma membrane"/>
    <property type="evidence" value="ECO:0007669"/>
    <property type="project" value="UniProtKB-SubCell"/>
</dbReference>
<keyword evidence="4 7" id="KW-0812">Transmembrane</keyword>
<dbReference type="GO" id="GO:0006882">
    <property type="term" value="P:intracellular zinc ion homeostasis"/>
    <property type="evidence" value="ECO:0007669"/>
    <property type="project" value="TreeGrafter"/>
</dbReference>
<dbReference type="Pfam" id="PF01545">
    <property type="entry name" value="Cation_efflux"/>
    <property type="match status" value="1"/>
</dbReference>
<dbReference type="InterPro" id="IPR036837">
    <property type="entry name" value="Cation_efflux_CTD_sf"/>
</dbReference>
<dbReference type="GO" id="GO:0015341">
    <property type="term" value="F:zinc efflux antiporter activity"/>
    <property type="evidence" value="ECO:0007669"/>
    <property type="project" value="TreeGrafter"/>
</dbReference>
<name>A0A3B0ZBA5_9ZZZZ</name>
<dbReference type="FunFam" id="3.30.70.1350:FF:000002">
    <property type="entry name" value="Ferrous-iron efflux pump FieF"/>
    <property type="match status" value="1"/>
</dbReference>
<keyword evidence="5 7" id="KW-1133">Transmembrane helix</keyword>
<dbReference type="FunFam" id="1.20.1510.10:FF:000001">
    <property type="entry name" value="Ferrous-iron efflux pump FieF"/>
    <property type="match status" value="1"/>
</dbReference>
<dbReference type="AlphaFoldDB" id="A0A3B0ZBA5"/>
<evidence type="ECO:0000256" key="4">
    <source>
        <dbReference type="ARBA" id="ARBA00022692"/>
    </source>
</evidence>
<dbReference type="GO" id="GO:0015086">
    <property type="term" value="F:cadmium ion transmembrane transporter activity"/>
    <property type="evidence" value="ECO:0007669"/>
    <property type="project" value="TreeGrafter"/>
</dbReference>
<keyword evidence="2" id="KW-0813">Transport</keyword>